<dbReference type="GO" id="GO:0005840">
    <property type="term" value="C:ribosome"/>
    <property type="evidence" value="ECO:0007669"/>
    <property type="project" value="UniProtKB-KW"/>
</dbReference>
<dbReference type="HOGENOM" id="CLU_072226_0_1_1"/>
<evidence type="ECO:0000313" key="6">
    <source>
        <dbReference type="Proteomes" id="UP000014500"/>
    </source>
</evidence>
<evidence type="ECO:0000256" key="2">
    <source>
        <dbReference type="ARBA" id="ARBA00022980"/>
    </source>
</evidence>
<dbReference type="Proteomes" id="UP000014500">
    <property type="component" value="Unassembled WGS sequence"/>
</dbReference>
<dbReference type="SUPFAM" id="SSF47973">
    <property type="entry name" value="Ribosomal protein S7"/>
    <property type="match status" value="1"/>
</dbReference>
<proteinExistence type="inferred from homology"/>
<accession>T1JLR3</accession>
<dbReference type="Gene3D" id="1.10.455.10">
    <property type="entry name" value="Ribosomal protein S7 domain"/>
    <property type="match status" value="1"/>
</dbReference>
<dbReference type="eggNOG" id="KOG3291">
    <property type="taxonomic scope" value="Eukaryota"/>
</dbReference>
<dbReference type="PANTHER" id="PTHR11205">
    <property type="entry name" value="RIBOSOMAL PROTEIN S7"/>
    <property type="match status" value="1"/>
</dbReference>
<dbReference type="Pfam" id="PF00177">
    <property type="entry name" value="Ribosomal_S7"/>
    <property type="match status" value="1"/>
</dbReference>
<evidence type="ECO:0000313" key="5">
    <source>
        <dbReference type="EnsemblMetazoa" id="SMAR014793-PA"/>
    </source>
</evidence>
<keyword evidence="6" id="KW-1185">Reference proteome</keyword>
<evidence type="ECO:0000256" key="3">
    <source>
        <dbReference type="ARBA" id="ARBA00023274"/>
    </source>
</evidence>
<keyword evidence="2" id="KW-0689">Ribosomal protein</keyword>
<dbReference type="PhylomeDB" id="T1JLR3"/>
<dbReference type="AlphaFoldDB" id="T1JLR3"/>
<organism evidence="5 6">
    <name type="scientific">Strigamia maritima</name>
    <name type="common">European centipede</name>
    <name type="synonym">Geophilus maritimus</name>
    <dbReference type="NCBI Taxonomy" id="126957"/>
    <lineage>
        <taxon>Eukaryota</taxon>
        <taxon>Metazoa</taxon>
        <taxon>Ecdysozoa</taxon>
        <taxon>Arthropoda</taxon>
        <taxon>Myriapoda</taxon>
        <taxon>Chilopoda</taxon>
        <taxon>Pleurostigmophora</taxon>
        <taxon>Geophilomorpha</taxon>
        <taxon>Linotaeniidae</taxon>
        <taxon>Strigamia</taxon>
    </lineage>
</organism>
<evidence type="ECO:0000256" key="1">
    <source>
        <dbReference type="ARBA" id="ARBA00007151"/>
    </source>
</evidence>
<dbReference type="GO" id="GO:0006412">
    <property type="term" value="P:translation"/>
    <property type="evidence" value="ECO:0007669"/>
    <property type="project" value="InterPro"/>
</dbReference>
<dbReference type="InterPro" id="IPR036823">
    <property type="entry name" value="Ribosomal_uS7_dom_sf"/>
</dbReference>
<dbReference type="InterPro" id="IPR023798">
    <property type="entry name" value="Ribosomal_uS7_dom"/>
</dbReference>
<dbReference type="EnsemblMetazoa" id="SMAR014793-RA">
    <property type="protein sequence ID" value="SMAR014793-PA"/>
    <property type="gene ID" value="SMAR014793"/>
</dbReference>
<feature type="domain" description="Small ribosomal subunit protein uS7" evidence="4">
    <location>
        <begin position="80"/>
        <end position="221"/>
    </location>
</feature>
<dbReference type="InterPro" id="IPR000235">
    <property type="entry name" value="Ribosomal_uS7"/>
</dbReference>
<evidence type="ECO:0000259" key="4">
    <source>
        <dbReference type="Pfam" id="PF00177"/>
    </source>
</evidence>
<dbReference type="CDD" id="cd14870">
    <property type="entry name" value="uS7_Mitochondria_Mammalian"/>
    <property type="match status" value="1"/>
</dbReference>
<dbReference type="OMA" id="HELHKQC"/>
<name>T1JLR3_STRMM</name>
<dbReference type="EMBL" id="JH432107">
    <property type="status" value="NOT_ANNOTATED_CDS"/>
    <property type="molecule type" value="Genomic_DNA"/>
</dbReference>
<dbReference type="GO" id="GO:1990904">
    <property type="term" value="C:ribonucleoprotein complex"/>
    <property type="evidence" value="ECO:0007669"/>
    <property type="project" value="UniProtKB-KW"/>
</dbReference>
<protein>
    <recommendedName>
        <fullName evidence="4">Small ribosomal subunit protein uS7 domain-containing protein</fullName>
    </recommendedName>
</protein>
<reference evidence="5" key="2">
    <citation type="submission" date="2015-02" db="UniProtKB">
        <authorList>
            <consortium name="EnsemblMetazoa"/>
        </authorList>
    </citation>
    <scope>IDENTIFICATION</scope>
</reference>
<reference evidence="6" key="1">
    <citation type="submission" date="2011-05" db="EMBL/GenBank/DDBJ databases">
        <authorList>
            <person name="Richards S.R."/>
            <person name="Qu J."/>
            <person name="Jiang H."/>
            <person name="Jhangiani S.N."/>
            <person name="Agravi P."/>
            <person name="Goodspeed R."/>
            <person name="Gross S."/>
            <person name="Mandapat C."/>
            <person name="Jackson L."/>
            <person name="Mathew T."/>
            <person name="Pu L."/>
            <person name="Thornton R."/>
            <person name="Saada N."/>
            <person name="Wilczek-Boney K.B."/>
            <person name="Lee S."/>
            <person name="Kovar C."/>
            <person name="Wu Y."/>
            <person name="Scherer S.E."/>
            <person name="Worley K.C."/>
            <person name="Muzny D.M."/>
            <person name="Gibbs R."/>
        </authorList>
    </citation>
    <scope>NUCLEOTIDE SEQUENCE</scope>
    <source>
        <strain evidence="6">Brora</strain>
    </source>
</reference>
<comment type="similarity">
    <text evidence="1">Belongs to the universal ribosomal protein uS7 family.</text>
</comment>
<keyword evidence="3" id="KW-0687">Ribonucleoprotein</keyword>
<dbReference type="STRING" id="126957.T1JLR3"/>
<sequence>MHIPSASSLGQSFRLCRQIFFPSKIIVRYSQYSPKYIDPTFNKGELEKLEEDGGTKVRAFVPVKAARNFEHCSLFYDPLKFTHVIMKEGKITLARELLENTFENIKRIQLEKYYKANDEEKLKIECNPFKILHQAIENCKPAMQLIPVKKGGSTYKVPMEVTDSTARFRAMKWLLRAADEREKKKVRLPEKLAWELLSAANHEGKVIKWKQELYQQCEANRAYAHYRW</sequence>